<feature type="compositionally biased region" description="Basic and acidic residues" evidence="2">
    <location>
        <begin position="1"/>
        <end position="12"/>
    </location>
</feature>
<dbReference type="EMBL" id="CAKOFQ010006843">
    <property type="protein sequence ID" value="CAH1976104.1"/>
    <property type="molecule type" value="Genomic_DNA"/>
</dbReference>
<evidence type="ECO:0000259" key="3">
    <source>
        <dbReference type="PROSITE" id="PS51253"/>
    </source>
</evidence>
<feature type="domain" description="HTH CENPB-type" evidence="3">
    <location>
        <begin position="20"/>
        <end position="97"/>
    </location>
</feature>
<dbReference type="Pfam" id="PF03221">
    <property type="entry name" value="HTH_Tnp_Tc5"/>
    <property type="match status" value="1"/>
</dbReference>
<dbReference type="InterPro" id="IPR006600">
    <property type="entry name" value="HTH_CenpB_DNA-bd_dom"/>
</dbReference>
<dbReference type="Proteomes" id="UP001152888">
    <property type="component" value="Unassembled WGS sequence"/>
</dbReference>
<keyword evidence="1" id="KW-0238">DNA-binding</keyword>
<evidence type="ECO:0000256" key="2">
    <source>
        <dbReference type="SAM" id="MobiDB-lite"/>
    </source>
</evidence>
<gene>
    <name evidence="4" type="ORF">ACAOBT_LOCUS11958</name>
</gene>
<organism evidence="4 5">
    <name type="scientific">Acanthoscelides obtectus</name>
    <name type="common">Bean weevil</name>
    <name type="synonym">Bruchus obtectus</name>
    <dbReference type="NCBI Taxonomy" id="200917"/>
    <lineage>
        <taxon>Eukaryota</taxon>
        <taxon>Metazoa</taxon>
        <taxon>Ecdysozoa</taxon>
        <taxon>Arthropoda</taxon>
        <taxon>Hexapoda</taxon>
        <taxon>Insecta</taxon>
        <taxon>Pterygota</taxon>
        <taxon>Neoptera</taxon>
        <taxon>Endopterygota</taxon>
        <taxon>Coleoptera</taxon>
        <taxon>Polyphaga</taxon>
        <taxon>Cucujiformia</taxon>
        <taxon>Chrysomeloidea</taxon>
        <taxon>Chrysomelidae</taxon>
        <taxon>Bruchinae</taxon>
        <taxon>Bruchini</taxon>
        <taxon>Acanthoscelides</taxon>
    </lineage>
</organism>
<comment type="caution">
    <text evidence="4">The sequence shown here is derived from an EMBL/GenBank/DDBJ whole genome shotgun (WGS) entry which is preliminary data.</text>
</comment>
<dbReference type="AlphaFoldDB" id="A0A9P0KRV8"/>
<evidence type="ECO:0000256" key="1">
    <source>
        <dbReference type="ARBA" id="ARBA00023125"/>
    </source>
</evidence>
<evidence type="ECO:0000313" key="5">
    <source>
        <dbReference type="Proteomes" id="UP001152888"/>
    </source>
</evidence>
<dbReference type="OrthoDB" id="6778796at2759"/>
<dbReference type="PROSITE" id="PS51253">
    <property type="entry name" value="HTH_CENPB"/>
    <property type="match status" value="1"/>
</dbReference>
<reference evidence="4" key="1">
    <citation type="submission" date="2022-03" db="EMBL/GenBank/DDBJ databases">
        <authorList>
            <person name="Sayadi A."/>
        </authorList>
    </citation>
    <scope>NUCLEOTIDE SEQUENCE</scope>
</reference>
<name>A0A9P0KRV8_ACAOB</name>
<protein>
    <recommendedName>
        <fullName evidence="3">HTH CENPB-type domain-containing protein</fullName>
    </recommendedName>
</protein>
<feature type="compositionally biased region" description="Polar residues" evidence="2">
    <location>
        <begin position="14"/>
        <end position="28"/>
    </location>
</feature>
<evidence type="ECO:0000313" key="4">
    <source>
        <dbReference type="EMBL" id="CAH1976104.1"/>
    </source>
</evidence>
<feature type="region of interest" description="Disordered" evidence="2">
    <location>
        <begin position="1"/>
        <end position="28"/>
    </location>
</feature>
<accession>A0A9P0KRV8</accession>
<sequence length="102" mass="11622">MAFLEKTLERRVKNSVSGSGKMGPNSTLGDVNEKKLVLHIKKAQKYGFPMTITNVRKLAHNFAQSLQINHKLNNEKEIAGSDWFRSFFRRHPVLSIRKAEGV</sequence>
<keyword evidence="5" id="KW-1185">Reference proteome</keyword>
<dbReference type="GO" id="GO:0003677">
    <property type="term" value="F:DNA binding"/>
    <property type="evidence" value="ECO:0007669"/>
    <property type="project" value="UniProtKB-KW"/>
</dbReference>
<proteinExistence type="predicted"/>